<dbReference type="OrthoDB" id="278163at2759"/>
<feature type="non-terminal residue" evidence="1">
    <location>
        <position position="312"/>
    </location>
</feature>
<proteinExistence type="predicted"/>
<dbReference type="EMBL" id="QNUK01002237">
    <property type="protein sequence ID" value="KAF5879898.1"/>
    <property type="molecule type" value="Genomic_DNA"/>
</dbReference>
<reference evidence="1" key="1">
    <citation type="submission" date="2020-07" db="EMBL/GenBank/DDBJ databases">
        <title>Clarias magur genome sequencing, assembly and annotation.</title>
        <authorList>
            <person name="Kushwaha B."/>
            <person name="Kumar R."/>
            <person name="Das P."/>
            <person name="Joshi C.G."/>
            <person name="Kumar D."/>
            <person name="Nagpure N.S."/>
            <person name="Pandey M."/>
            <person name="Agarwal S."/>
            <person name="Srivastava S."/>
            <person name="Singh M."/>
            <person name="Sahoo L."/>
            <person name="Jayasankar P."/>
            <person name="Meher P.K."/>
            <person name="Koringa P.G."/>
            <person name="Iquebal M.A."/>
            <person name="Das S.P."/>
            <person name="Bit A."/>
            <person name="Patnaik S."/>
            <person name="Patel N."/>
            <person name="Shah T.M."/>
            <person name="Hinsu A."/>
            <person name="Jena J.K."/>
        </authorList>
    </citation>
    <scope>NUCLEOTIDE SEQUENCE</scope>
    <source>
        <strain evidence="1">CIFAMagur01</strain>
        <tissue evidence="1">Testis</tissue>
    </source>
</reference>
<comment type="caution">
    <text evidence="1">The sequence shown here is derived from an EMBL/GenBank/DDBJ whole genome shotgun (WGS) entry which is preliminary data.</text>
</comment>
<dbReference type="AlphaFoldDB" id="A0A8J4T0I6"/>
<feature type="non-terminal residue" evidence="1">
    <location>
        <position position="1"/>
    </location>
</feature>
<dbReference type="Gene3D" id="1.25.10.10">
    <property type="entry name" value="Leucine-rich Repeat Variant"/>
    <property type="match status" value="1"/>
</dbReference>
<keyword evidence="2" id="KW-1185">Reference proteome</keyword>
<dbReference type="PANTHER" id="PTHR34258:SF1">
    <property type="entry name" value="ARMADILLO-LIKE HELICAL DOMAIN CONTAINING PROTEIN 1"/>
    <property type="match status" value="1"/>
</dbReference>
<gene>
    <name evidence="1" type="ORF">DAT39_023600</name>
</gene>
<organism evidence="1 2">
    <name type="scientific">Clarias magur</name>
    <name type="common">Asian catfish</name>
    <name type="synonym">Macropteronotus magur</name>
    <dbReference type="NCBI Taxonomy" id="1594786"/>
    <lineage>
        <taxon>Eukaryota</taxon>
        <taxon>Metazoa</taxon>
        <taxon>Chordata</taxon>
        <taxon>Craniata</taxon>
        <taxon>Vertebrata</taxon>
        <taxon>Euteleostomi</taxon>
        <taxon>Actinopterygii</taxon>
        <taxon>Neopterygii</taxon>
        <taxon>Teleostei</taxon>
        <taxon>Ostariophysi</taxon>
        <taxon>Siluriformes</taxon>
        <taxon>Clariidae</taxon>
        <taxon>Clarias</taxon>
    </lineage>
</organism>
<dbReference type="InterPro" id="IPR011989">
    <property type="entry name" value="ARM-like"/>
</dbReference>
<evidence type="ECO:0000313" key="1">
    <source>
        <dbReference type="EMBL" id="KAF5879898.1"/>
    </source>
</evidence>
<dbReference type="PANTHER" id="PTHR34258">
    <property type="entry name" value="ARMADILLO-LIKE HELICAL DOMAIN CONTAINING PROTEIN 1"/>
    <property type="match status" value="1"/>
</dbReference>
<dbReference type="InterPro" id="IPR041090">
    <property type="entry name" value="DUF5578"/>
</dbReference>
<evidence type="ECO:0000313" key="2">
    <source>
        <dbReference type="Proteomes" id="UP000727407"/>
    </source>
</evidence>
<accession>A0A8J4T0I6</accession>
<dbReference type="SUPFAM" id="SSF48371">
    <property type="entry name" value="ARM repeat"/>
    <property type="match status" value="1"/>
</dbReference>
<dbReference type="InterPro" id="IPR016024">
    <property type="entry name" value="ARM-type_fold"/>
</dbReference>
<name>A0A8J4T0I6_CLAMG</name>
<protein>
    <submittedName>
        <fullName evidence="1">Armadillo-like helical domain containing protein 1</fullName>
    </submittedName>
</protein>
<dbReference type="Proteomes" id="UP000727407">
    <property type="component" value="Unassembled WGS sequence"/>
</dbReference>
<sequence length="312" mass="35025">KLNGWSGCLATLYNILANPSPASINNYSDAPNMSSNREKAACSRVLKFLCEWDQGNKSTRMRMLQKFLNDNTGKTSPELELEFAQASSLFLARITAWIRLSYMFSTCLHLQLRALGVFLSAASNHRYLMEFLEVGGVMTLLEILSQTQTSKEEKAEALRLLCIISNVGRKYKEIICESYGVKVVAECLVRSDSEEMQHTASRLLESLALGNPAYQRLVYTELISLLPSCSATATQLTLHTLHTVQAIVKTPHPSIVDAVLNSLRSFHLEVQNEAIELMKYLQQTEVRDALLYALIALLKPTKQRVQKHVTLQ</sequence>
<dbReference type="Pfam" id="PF17741">
    <property type="entry name" value="DUF5578"/>
    <property type="match status" value="1"/>
</dbReference>